<keyword evidence="6 9" id="KW-0175">Coiled coil</keyword>
<evidence type="ECO:0000256" key="3">
    <source>
        <dbReference type="ARBA" id="ARBA00022454"/>
    </source>
</evidence>
<evidence type="ECO:0000259" key="10">
    <source>
        <dbReference type="Pfam" id="PF03800"/>
    </source>
</evidence>
<feature type="domain" description="Kinetochore protein Nuf2 N-terminal" evidence="10">
    <location>
        <begin position="2"/>
        <end position="131"/>
    </location>
</feature>
<reference evidence="12" key="1">
    <citation type="submission" date="2025-08" db="UniProtKB">
        <authorList>
            <consortium name="RefSeq"/>
        </authorList>
    </citation>
    <scope>IDENTIFICATION</scope>
    <source>
        <tissue evidence="12">Whole body</tissue>
    </source>
</reference>
<dbReference type="KEGG" id="ccal:108632436"/>
<dbReference type="AlphaFoldDB" id="A0AAJ7NFA7"/>
<dbReference type="GO" id="GO:0051301">
    <property type="term" value="P:cell division"/>
    <property type="evidence" value="ECO:0007669"/>
    <property type="project" value="UniProtKB-KW"/>
</dbReference>
<comment type="subcellular location">
    <subcellularLocation>
        <location evidence="1">Chromosome</location>
        <location evidence="1">Centromere</location>
    </subcellularLocation>
</comment>
<dbReference type="Gene3D" id="1.10.418.60">
    <property type="entry name" value="Ncd80 complex, Nuf2 subunit"/>
    <property type="match status" value="1"/>
</dbReference>
<organism evidence="11 12">
    <name type="scientific">Ceratina calcarata</name>
    <dbReference type="NCBI Taxonomy" id="156304"/>
    <lineage>
        <taxon>Eukaryota</taxon>
        <taxon>Metazoa</taxon>
        <taxon>Ecdysozoa</taxon>
        <taxon>Arthropoda</taxon>
        <taxon>Hexapoda</taxon>
        <taxon>Insecta</taxon>
        <taxon>Pterygota</taxon>
        <taxon>Neoptera</taxon>
        <taxon>Endopterygota</taxon>
        <taxon>Hymenoptera</taxon>
        <taxon>Apocrita</taxon>
        <taxon>Aculeata</taxon>
        <taxon>Apoidea</taxon>
        <taxon>Anthophila</taxon>
        <taxon>Apidae</taxon>
        <taxon>Ceratina</taxon>
        <taxon>Zadontomerus</taxon>
    </lineage>
</organism>
<dbReference type="InterPro" id="IPR005549">
    <property type="entry name" value="Kinetochore_Nuf2_N"/>
</dbReference>
<evidence type="ECO:0000256" key="1">
    <source>
        <dbReference type="ARBA" id="ARBA00004584"/>
    </source>
</evidence>
<evidence type="ECO:0000256" key="4">
    <source>
        <dbReference type="ARBA" id="ARBA00022618"/>
    </source>
</evidence>
<dbReference type="GO" id="GO:0031262">
    <property type="term" value="C:Ndc80 complex"/>
    <property type="evidence" value="ECO:0007669"/>
    <property type="project" value="InterPro"/>
</dbReference>
<evidence type="ECO:0000256" key="7">
    <source>
        <dbReference type="ARBA" id="ARBA00023306"/>
    </source>
</evidence>
<evidence type="ECO:0000256" key="5">
    <source>
        <dbReference type="ARBA" id="ARBA00022776"/>
    </source>
</evidence>
<accession>A0AAJ7NFA7</accession>
<evidence type="ECO:0000313" key="12">
    <source>
        <dbReference type="RefSeq" id="XP_017892514.1"/>
    </source>
</evidence>
<protein>
    <submittedName>
        <fullName evidence="12">Autophagy-related protein 23-like</fullName>
    </submittedName>
</protein>
<dbReference type="Proteomes" id="UP000694925">
    <property type="component" value="Unplaced"/>
</dbReference>
<keyword evidence="4" id="KW-0132">Cell division</keyword>
<keyword evidence="8" id="KW-0137">Centromere</keyword>
<comment type="similarity">
    <text evidence="2">Belongs to the NUF2 family.</text>
</comment>
<dbReference type="Pfam" id="PF03800">
    <property type="entry name" value="Nuf2"/>
    <property type="match status" value="1"/>
</dbReference>
<feature type="coiled-coil region" evidence="9">
    <location>
        <begin position="381"/>
        <end position="408"/>
    </location>
</feature>
<keyword evidence="7" id="KW-0131">Cell cycle</keyword>
<evidence type="ECO:0000256" key="2">
    <source>
        <dbReference type="ARBA" id="ARBA00005498"/>
    </source>
</evidence>
<feature type="coiled-coil region" evidence="9">
    <location>
        <begin position="252"/>
        <end position="289"/>
    </location>
</feature>
<keyword evidence="5" id="KW-0498">Mitosis</keyword>
<keyword evidence="11" id="KW-1185">Reference proteome</keyword>
<name>A0AAJ7NFA7_9HYME</name>
<evidence type="ECO:0000256" key="6">
    <source>
        <dbReference type="ARBA" id="ARBA00023054"/>
    </source>
</evidence>
<proteinExistence type="inferred from homology"/>
<evidence type="ECO:0000313" key="11">
    <source>
        <dbReference type="Proteomes" id="UP000694925"/>
    </source>
</evidence>
<dbReference type="GeneID" id="108632436"/>
<dbReference type="InterPro" id="IPR038275">
    <property type="entry name" value="Nuf2_N_sf"/>
</dbReference>
<evidence type="ECO:0000256" key="9">
    <source>
        <dbReference type="SAM" id="Coils"/>
    </source>
</evidence>
<keyword evidence="3" id="KW-0158">Chromosome</keyword>
<sequence length="423" mass="49644">MDLDLEHVHNILTESNLPSSMNDLKNPTEEFVVNLIHTFLKRFHVDINMIDRPTMEQHEIMLYSEDSDIINLINLHTVMVQLCNRIFLKDLCITDITSPGTKKIRKQAKLLANFILYVNSKESEIGHRLDELKNRVKMLDEILDKKEKILETKNEKALHVAKQLSVKETLIAEIQKVRNTIEKNSKEDESLIVQISDAAKKKQEVMERSGTYKTQIAELTKSIVELKSQIITSPEEYEKRLFELEEQQSTKMKERETMVEALHDKLQLIEQQKNKLNFIHEKLEKLSEVRDIYDQLKMLSVQEDGVKKQVDVLKKDIIDFQKKLETQAQRKEYDIDEVYAQCEKILSPLRVSRDQLLSDKKLNEERLKTVQMEQDEDCSKLNRMKSAVKELEGETAVLLKNYQELYDNEISTEKTLRDQLTKE</sequence>
<feature type="coiled-coil region" evidence="9">
    <location>
        <begin position="129"/>
        <end position="187"/>
    </location>
</feature>
<evidence type="ECO:0000256" key="8">
    <source>
        <dbReference type="ARBA" id="ARBA00023328"/>
    </source>
</evidence>
<dbReference type="RefSeq" id="XP_017892514.1">
    <property type="nucleotide sequence ID" value="XM_018037025.2"/>
</dbReference>
<gene>
    <name evidence="12" type="primary">LOC108632436</name>
</gene>